<dbReference type="AlphaFoldDB" id="A0A3R7PXA4"/>
<evidence type="ECO:0000256" key="11">
    <source>
        <dbReference type="SAM" id="MobiDB-lite"/>
    </source>
</evidence>
<name>A0A3R7PXA4_9TRYP</name>
<dbReference type="InterPro" id="IPR051131">
    <property type="entry name" value="NEK_Ser/Thr_kinase_NIMA"/>
</dbReference>
<organism evidence="13 14">
    <name type="scientific">Trypanosoma conorhini</name>
    <dbReference type="NCBI Taxonomy" id="83891"/>
    <lineage>
        <taxon>Eukaryota</taxon>
        <taxon>Discoba</taxon>
        <taxon>Euglenozoa</taxon>
        <taxon>Kinetoplastea</taxon>
        <taxon>Metakinetoplastina</taxon>
        <taxon>Trypanosomatida</taxon>
        <taxon>Trypanosomatidae</taxon>
        <taxon>Trypanosoma</taxon>
    </lineage>
</organism>
<keyword evidence="2 10" id="KW-0723">Serine/threonine-protein kinase</keyword>
<protein>
    <recommendedName>
        <fullName evidence="1">non-specific serine/threonine protein kinase</fullName>
        <ecNumber evidence="1">2.7.11.1</ecNumber>
    </recommendedName>
</protein>
<evidence type="ECO:0000256" key="5">
    <source>
        <dbReference type="ARBA" id="ARBA00022777"/>
    </source>
</evidence>
<accession>A0A3R7PXA4</accession>
<evidence type="ECO:0000256" key="6">
    <source>
        <dbReference type="ARBA" id="ARBA00022840"/>
    </source>
</evidence>
<evidence type="ECO:0000256" key="2">
    <source>
        <dbReference type="ARBA" id="ARBA00022527"/>
    </source>
</evidence>
<evidence type="ECO:0000256" key="4">
    <source>
        <dbReference type="ARBA" id="ARBA00022741"/>
    </source>
</evidence>
<dbReference type="SUPFAM" id="SSF56112">
    <property type="entry name" value="Protein kinase-like (PK-like)"/>
    <property type="match status" value="1"/>
</dbReference>
<sequence length="399" mass="44783">MRQTQPPAGSVSLAAASDSPGGGNKSSTLLEERFPALIGPTVPWKYRQPRLLGRGAWSTVWTLIDNATNETVVGKLSNLALMSEQNKNFARAEAVNILSCDHPNIIRLLESYEQEGSLLHVLEYADGGDLMAQVEVRASRSCRVEYGITFAPRKGVTEAAPLYYKEKEVLIIMAQICLAVKYIHAKKIMHRDIKTSNVLLQKNGLIKLGDFGLSQQYNQSLSSDVEKTFCGTPYYLSPELWRRESYSYKADIWSMGVLFYELMALRKPFISNDMQELMQRVLTEGSYDPLSRERYSQGLCDLCCAMLHVNPHERPNIMEVIETPIMLNGGLEYLKKNLLRLRDIEDAVRSRLLWEVESVQHMCRIGRSLSATRSISAERKETQPSKDDEDGAAAGPGVA</sequence>
<evidence type="ECO:0000313" key="13">
    <source>
        <dbReference type="EMBL" id="RNF26608.1"/>
    </source>
</evidence>
<comment type="catalytic activity">
    <reaction evidence="8">
        <text>L-seryl-[protein] + ATP = O-phospho-L-seryl-[protein] + ADP + H(+)</text>
        <dbReference type="Rhea" id="RHEA:17989"/>
        <dbReference type="Rhea" id="RHEA-COMP:9863"/>
        <dbReference type="Rhea" id="RHEA-COMP:11604"/>
        <dbReference type="ChEBI" id="CHEBI:15378"/>
        <dbReference type="ChEBI" id="CHEBI:29999"/>
        <dbReference type="ChEBI" id="CHEBI:30616"/>
        <dbReference type="ChEBI" id="CHEBI:83421"/>
        <dbReference type="ChEBI" id="CHEBI:456216"/>
        <dbReference type="EC" id="2.7.11.1"/>
    </reaction>
</comment>
<feature type="domain" description="Protein kinase" evidence="12">
    <location>
        <begin position="46"/>
        <end position="326"/>
    </location>
</feature>
<keyword evidence="14" id="KW-1185">Reference proteome</keyword>
<evidence type="ECO:0000313" key="14">
    <source>
        <dbReference type="Proteomes" id="UP000284403"/>
    </source>
</evidence>
<dbReference type="PROSITE" id="PS50011">
    <property type="entry name" value="PROTEIN_KINASE_DOM"/>
    <property type="match status" value="1"/>
</dbReference>
<evidence type="ECO:0000256" key="7">
    <source>
        <dbReference type="ARBA" id="ARBA00047899"/>
    </source>
</evidence>
<evidence type="ECO:0000256" key="9">
    <source>
        <dbReference type="PROSITE-ProRule" id="PRU10141"/>
    </source>
</evidence>
<dbReference type="InterPro" id="IPR011009">
    <property type="entry name" value="Kinase-like_dom_sf"/>
</dbReference>
<comment type="catalytic activity">
    <reaction evidence="7">
        <text>L-threonyl-[protein] + ATP = O-phospho-L-threonyl-[protein] + ADP + H(+)</text>
        <dbReference type="Rhea" id="RHEA:46608"/>
        <dbReference type="Rhea" id="RHEA-COMP:11060"/>
        <dbReference type="Rhea" id="RHEA-COMP:11605"/>
        <dbReference type="ChEBI" id="CHEBI:15378"/>
        <dbReference type="ChEBI" id="CHEBI:30013"/>
        <dbReference type="ChEBI" id="CHEBI:30616"/>
        <dbReference type="ChEBI" id="CHEBI:61977"/>
        <dbReference type="ChEBI" id="CHEBI:456216"/>
        <dbReference type="EC" id="2.7.11.1"/>
    </reaction>
</comment>
<dbReference type="EMBL" id="MKKU01000035">
    <property type="protein sequence ID" value="RNF26608.1"/>
    <property type="molecule type" value="Genomic_DNA"/>
</dbReference>
<dbReference type="PROSITE" id="PS00107">
    <property type="entry name" value="PROTEIN_KINASE_ATP"/>
    <property type="match status" value="1"/>
</dbReference>
<dbReference type="Proteomes" id="UP000284403">
    <property type="component" value="Unassembled WGS sequence"/>
</dbReference>
<feature type="binding site" evidence="9">
    <location>
        <position position="75"/>
    </location>
    <ligand>
        <name>ATP</name>
        <dbReference type="ChEBI" id="CHEBI:30616"/>
    </ligand>
</feature>
<dbReference type="PANTHER" id="PTHR44899:SF3">
    <property type="entry name" value="SERINE_THREONINE-PROTEIN KINASE NEK1"/>
    <property type="match status" value="1"/>
</dbReference>
<dbReference type="GO" id="GO:0106310">
    <property type="term" value="F:protein serine kinase activity"/>
    <property type="evidence" value="ECO:0007669"/>
    <property type="project" value="RHEA"/>
</dbReference>
<dbReference type="PROSITE" id="PS00108">
    <property type="entry name" value="PROTEIN_KINASE_ST"/>
    <property type="match status" value="1"/>
</dbReference>
<dbReference type="RefSeq" id="XP_029231814.1">
    <property type="nucleotide sequence ID" value="XM_029368078.1"/>
</dbReference>
<keyword evidence="3 13" id="KW-0808">Transferase</keyword>
<reference evidence="13 14" key="1">
    <citation type="journal article" date="2018" name="BMC Genomics">
        <title>Genomic comparison of Trypanosoma conorhini and Trypanosoma rangeli to Trypanosoma cruzi strains of high and low virulence.</title>
        <authorList>
            <person name="Bradwell K.R."/>
            <person name="Koparde V.N."/>
            <person name="Matveyev A.V."/>
            <person name="Serrano M.G."/>
            <person name="Alves J.M."/>
            <person name="Parikh H."/>
            <person name="Huang B."/>
            <person name="Lee V."/>
            <person name="Espinosa-Alvarez O."/>
            <person name="Ortiz P.A."/>
            <person name="Costa-Martins A.G."/>
            <person name="Teixeira M.M."/>
            <person name="Buck G.A."/>
        </authorList>
    </citation>
    <scope>NUCLEOTIDE SEQUENCE [LARGE SCALE GENOMIC DNA]</scope>
    <source>
        <strain evidence="13 14">025E</strain>
    </source>
</reference>
<dbReference type="GO" id="GO:0004674">
    <property type="term" value="F:protein serine/threonine kinase activity"/>
    <property type="evidence" value="ECO:0007669"/>
    <property type="project" value="UniProtKB-KW"/>
</dbReference>
<comment type="caution">
    <text evidence="13">The sequence shown here is derived from an EMBL/GenBank/DDBJ whole genome shotgun (WGS) entry which is preliminary data.</text>
</comment>
<evidence type="ECO:0000256" key="10">
    <source>
        <dbReference type="RuleBase" id="RU000304"/>
    </source>
</evidence>
<keyword evidence="6 9" id="KW-0067">ATP-binding</keyword>
<comment type="similarity">
    <text evidence="10">Belongs to the protein kinase superfamily.</text>
</comment>
<dbReference type="OrthoDB" id="248923at2759"/>
<feature type="region of interest" description="Disordered" evidence="11">
    <location>
        <begin position="1"/>
        <end position="26"/>
    </location>
</feature>
<dbReference type="InterPro" id="IPR008271">
    <property type="entry name" value="Ser/Thr_kinase_AS"/>
</dbReference>
<keyword evidence="5 13" id="KW-0418">Kinase</keyword>
<dbReference type="InterPro" id="IPR017441">
    <property type="entry name" value="Protein_kinase_ATP_BS"/>
</dbReference>
<dbReference type="PANTHER" id="PTHR44899">
    <property type="entry name" value="CAMK FAMILY PROTEIN KINASE"/>
    <property type="match status" value="1"/>
</dbReference>
<feature type="region of interest" description="Disordered" evidence="11">
    <location>
        <begin position="374"/>
        <end position="399"/>
    </location>
</feature>
<dbReference type="Pfam" id="PF00069">
    <property type="entry name" value="Pkinase"/>
    <property type="match status" value="1"/>
</dbReference>
<proteinExistence type="inferred from homology"/>
<dbReference type="SMART" id="SM00220">
    <property type="entry name" value="S_TKc"/>
    <property type="match status" value="1"/>
</dbReference>
<evidence type="ECO:0000256" key="3">
    <source>
        <dbReference type="ARBA" id="ARBA00022679"/>
    </source>
</evidence>
<keyword evidence="4 9" id="KW-0547">Nucleotide-binding</keyword>
<evidence type="ECO:0000256" key="8">
    <source>
        <dbReference type="ARBA" id="ARBA00048679"/>
    </source>
</evidence>
<dbReference type="InterPro" id="IPR000719">
    <property type="entry name" value="Prot_kinase_dom"/>
</dbReference>
<feature type="compositionally biased region" description="Basic and acidic residues" evidence="11">
    <location>
        <begin position="376"/>
        <end position="386"/>
    </location>
</feature>
<evidence type="ECO:0000256" key="1">
    <source>
        <dbReference type="ARBA" id="ARBA00012513"/>
    </source>
</evidence>
<dbReference type="GO" id="GO:0005524">
    <property type="term" value="F:ATP binding"/>
    <property type="evidence" value="ECO:0007669"/>
    <property type="project" value="UniProtKB-UniRule"/>
</dbReference>
<gene>
    <name evidence="13" type="ORF">Tco025E_01140</name>
</gene>
<dbReference type="GeneID" id="40314751"/>
<dbReference type="EC" id="2.7.11.1" evidence="1"/>
<evidence type="ECO:0000259" key="12">
    <source>
        <dbReference type="PROSITE" id="PS50011"/>
    </source>
</evidence>
<dbReference type="Gene3D" id="1.10.510.10">
    <property type="entry name" value="Transferase(Phosphotransferase) domain 1"/>
    <property type="match status" value="1"/>
</dbReference>